<organism evidence="2 3">
    <name type="scientific">Agitococcus lubricus</name>
    <dbReference type="NCBI Taxonomy" id="1077255"/>
    <lineage>
        <taxon>Bacteria</taxon>
        <taxon>Pseudomonadati</taxon>
        <taxon>Pseudomonadota</taxon>
        <taxon>Gammaproteobacteria</taxon>
        <taxon>Moraxellales</taxon>
        <taxon>Moraxellaceae</taxon>
        <taxon>Agitococcus</taxon>
    </lineage>
</organism>
<dbReference type="OrthoDB" id="9799278at2"/>
<dbReference type="Proteomes" id="UP000244223">
    <property type="component" value="Unassembled WGS sequence"/>
</dbReference>
<evidence type="ECO:0000313" key="3">
    <source>
        <dbReference type="Proteomes" id="UP000244223"/>
    </source>
</evidence>
<comment type="caution">
    <text evidence="2">The sequence shown here is derived from an EMBL/GenBank/DDBJ whole genome shotgun (WGS) entry which is preliminary data.</text>
</comment>
<sequence length="393" mass="44750">MCKFLGILSMQPNRIGLFTYHFSDNFGAVLQAYALRKWFIDRGLDAHFVNYHPRYVEEGGDFIQPFNPKYWRMNLKILYLKLSHTKSILLGNKEQAKRFQSFRTEMLGVEGKRLEHLHELNDLGDKYRLVVCGSDQIWNPSEQKGLDPAYFLNFPGKQVAHRISYAPSFGRDILPAAFHQQATTLFHGLSSISVREKSGIDIVKQLSNRSATLVPDPTFLHDSYQELLTISNEQREGHIFCYALRTGQGIREACEQTAQHYNINILSPYNVHRRWQEIGETVYPGPADWLKLIANAKCVMTNSFHGTVFAILFKRPFLVIGLPGAKKGLNERAKNLLAQLGLSDRFVEGDALDNIVARLEAPINWAYVDECRQKMKAAGDTFLAEELAKALAK</sequence>
<dbReference type="Pfam" id="PF04230">
    <property type="entry name" value="PS_pyruv_trans"/>
    <property type="match status" value="1"/>
</dbReference>
<dbReference type="EMBL" id="QAON01000005">
    <property type="protein sequence ID" value="PTQ89770.1"/>
    <property type="molecule type" value="Genomic_DNA"/>
</dbReference>
<proteinExistence type="predicted"/>
<reference evidence="2 3" key="1">
    <citation type="submission" date="2018-04" db="EMBL/GenBank/DDBJ databases">
        <title>Genomic Encyclopedia of Archaeal and Bacterial Type Strains, Phase II (KMG-II): from individual species to whole genera.</title>
        <authorList>
            <person name="Goeker M."/>
        </authorList>
    </citation>
    <scope>NUCLEOTIDE SEQUENCE [LARGE SCALE GENOMIC DNA]</scope>
    <source>
        <strain evidence="2 3">DSM 5822</strain>
    </source>
</reference>
<protein>
    <submittedName>
        <fullName evidence="2">Polysaccharide pyruvyl transferase</fullName>
    </submittedName>
</protein>
<evidence type="ECO:0000259" key="1">
    <source>
        <dbReference type="Pfam" id="PF04230"/>
    </source>
</evidence>
<name>A0A2T5J094_9GAMM</name>
<evidence type="ECO:0000313" key="2">
    <source>
        <dbReference type="EMBL" id="PTQ89770.1"/>
    </source>
</evidence>
<dbReference type="GO" id="GO:0016740">
    <property type="term" value="F:transferase activity"/>
    <property type="evidence" value="ECO:0007669"/>
    <property type="project" value="UniProtKB-KW"/>
</dbReference>
<keyword evidence="3" id="KW-1185">Reference proteome</keyword>
<keyword evidence="2" id="KW-0808">Transferase</keyword>
<feature type="domain" description="Polysaccharide pyruvyl transferase" evidence="1">
    <location>
        <begin position="25"/>
        <end position="321"/>
    </location>
</feature>
<accession>A0A2T5J094</accession>
<gene>
    <name evidence="2" type="ORF">C8N29_10594</name>
</gene>
<dbReference type="InterPro" id="IPR007345">
    <property type="entry name" value="Polysacch_pyruvyl_Trfase"/>
</dbReference>
<dbReference type="AlphaFoldDB" id="A0A2T5J094"/>